<keyword evidence="2" id="KW-1185">Reference proteome</keyword>
<feature type="signal peptide" evidence="1">
    <location>
        <begin position="1"/>
        <end position="29"/>
    </location>
</feature>
<evidence type="ECO:0000313" key="3">
    <source>
        <dbReference type="RefSeq" id="XP_023171676.1"/>
    </source>
</evidence>
<sequence length="130" mass="14570">MLKGITKMNISQLLCVLLLLCGYIKRNYAATKVFYEFHIREPNTESNETAVLNNSNNNKTGARPELVITGKRTSSNILEGKDENSTNSIYKETAFYTADDNGYHVTYNISIEPVELDTEIMGKTLKVIVG</sequence>
<gene>
    <name evidence="3" type="primary">LOC111600002</name>
</gene>
<feature type="chain" id="PRO_5026651431" evidence="1">
    <location>
        <begin position="30"/>
        <end position="130"/>
    </location>
</feature>
<reference evidence="3" key="1">
    <citation type="submission" date="2025-08" db="UniProtKB">
        <authorList>
            <consortium name="RefSeq"/>
        </authorList>
    </citation>
    <scope>IDENTIFICATION</scope>
    <source>
        <strain evidence="3">15085-1641.00</strain>
        <tissue evidence="3">Whole body</tissue>
    </source>
</reference>
<dbReference type="Proteomes" id="UP000504633">
    <property type="component" value="Unplaced"/>
</dbReference>
<dbReference type="AlphaFoldDB" id="A0A6J1M0G5"/>
<dbReference type="KEGG" id="dhe:111600002"/>
<dbReference type="RefSeq" id="XP_023171676.1">
    <property type="nucleotide sequence ID" value="XM_023315908.2"/>
</dbReference>
<keyword evidence="1" id="KW-0732">Signal</keyword>
<organism evidence="2 3">
    <name type="scientific">Drosophila hydei</name>
    <name type="common">Fruit fly</name>
    <dbReference type="NCBI Taxonomy" id="7224"/>
    <lineage>
        <taxon>Eukaryota</taxon>
        <taxon>Metazoa</taxon>
        <taxon>Ecdysozoa</taxon>
        <taxon>Arthropoda</taxon>
        <taxon>Hexapoda</taxon>
        <taxon>Insecta</taxon>
        <taxon>Pterygota</taxon>
        <taxon>Neoptera</taxon>
        <taxon>Endopterygota</taxon>
        <taxon>Diptera</taxon>
        <taxon>Brachycera</taxon>
        <taxon>Muscomorpha</taxon>
        <taxon>Ephydroidea</taxon>
        <taxon>Drosophilidae</taxon>
        <taxon>Drosophila</taxon>
    </lineage>
</organism>
<evidence type="ECO:0000313" key="2">
    <source>
        <dbReference type="Proteomes" id="UP000504633"/>
    </source>
</evidence>
<evidence type="ECO:0000256" key="1">
    <source>
        <dbReference type="SAM" id="SignalP"/>
    </source>
</evidence>
<dbReference type="GeneID" id="111600002"/>
<dbReference type="OrthoDB" id="8032477at2759"/>
<proteinExistence type="predicted"/>
<protein>
    <submittedName>
        <fullName evidence="3">Uncharacterized protein LOC111600002 isoform X1</fullName>
    </submittedName>
</protein>
<accession>A0A6J1M0G5</accession>
<name>A0A6J1M0G5_DROHY</name>